<feature type="non-terminal residue" evidence="1">
    <location>
        <position position="1"/>
    </location>
</feature>
<protein>
    <submittedName>
        <fullName evidence="1">Uncharacterized protein</fullName>
    </submittedName>
</protein>
<keyword evidence="2" id="KW-1185">Reference proteome</keyword>
<evidence type="ECO:0000313" key="2">
    <source>
        <dbReference type="Proteomes" id="UP001529510"/>
    </source>
</evidence>
<feature type="non-terminal residue" evidence="1">
    <location>
        <position position="78"/>
    </location>
</feature>
<dbReference type="AlphaFoldDB" id="A0ABD0PCC8"/>
<sequence length="78" mass="8997">RRTLRFRQSTYLSYCCGWFPLLPYTCRPWASESSPIVCGSAQRSSAKFSPLWCRPLRCPLVHPLPQLPLPLETKMKKG</sequence>
<name>A0ABD0PCC8_CIRMR</name>
<dbReference type="EMBL" id="JAMKFB020000016">
    <property type="protein sequence ID" value="KAL0171728.1"/>
    <property type="molecule type" value="Genomic_DNA"/>
</dbReference>
<comment type="caution">
    <text evidence="1">The sequence shown here is derived from an EMBL/GenBank/DDBJ whole genome shotgun (WGS) entry which is preliminary data.</text>
</comment>
<evidence type="ECO:0000313" key="1">
    <source>
        <dbReference type="EMBL" id="KAL0171728.1"/>
    </source>
</evidence>
<gene>
    <name evidence="1" type="ORF">M9458_032039</name>
</gene>
<accession>A0ABD0PCC8</accession>
<dbReference type="Proteomes" id="UP001529510">
    <property type="component" value="Unassembled WGS sequence"/>
</dbReference>
<reference evidence="1 2" key="1">
    <citation type="submission" date="2024-05" db="EMBL/GenBank/DDBJ databases">
        <title>Genome sequencing and assembly of Indian major carp, Cirrhinus mrigala (Hamilton, 1822).</title>
        <authorList>
            <person name="Mohindra V."/>
            <person name="Chowdhury L.M."/>
            <person name="Lal K."/>
            <person name="Jena J.K."/>
        </authorList>
    </citation>
    <scope>NUCLEOTIDE SEQUENCE [LARGE SCALE GENOMIC DNA]</scope>
    <source>
        <strain evidence="1">CM1030</strain>
        <tissue evidence="1">Blood</tissue>
    </source>
</reference>
<organism evidence="1 2">
    <name type="scientific">Cirrhinus mrigala</name>
    <name type="common">Mrigala</name>
    <dbReference type="NCBI Taxonomy" id="683832"/>
    <lineage>
        <taxon>Eukaryota</taxon>
        <taxon>Metazoa</taxon>
        <taxon>Chordata</taxon>
        <taxon>Craniata</taxon>
        <taxon>Vertebrata</taxon>
        <taxon>Euteleostomi</taxon>
        <taxon>Actinopterygii</taxon>
        <taxon>Neopterygii</taxon>
        <taxon>Teleostei</taxon>
        <taxon>Ostariophysi</taxon>
        <taxon>Cypriniformes</taxon>
        <taxon>Cyprinidae</taxon>
        <taxon>Labeoninae</taxon>
        <taxon>Labeonini</taxon>
        <taxon>Cirrhinus</taxon>
    </lineage>
</organism>
<proteinExistence type="predicted"/>